<accession>A0A382JWA4</accession>
<gene>
    <name evidence="2" type="ORF">METZ01_LOCUS269012</name>
</gene>
<evidence type="ECO:0000256" key="1">
    <source>
        <dbReference type="SAM" id="MobiDB-lite"/>
    </source>
</evidence>
<name>A0A382JWA4_9ZZZZ</name>
<sequence>MQYFYDEPQEEDEWLDGPFNDDWDADDWEDYMSYYELGAE</sequence>
<dbReference type="EMBL" id="UINC01076722">
    <property type="protein sequence ID" value="SVC16158.1"/>
    <property type="molecule type" value="Genomic_DNA"/>
</dbReference>
<dbReference type="AlphaFoldDB" id="A0A382JWA4"/>
<reference evidence="2" key="1">
    <citation type="submission" date="2018-05" db="EMBL/GenBank/DDBJ databases">
        <authorList>
            <person name="Lanie J.A."/>
            <person name="Ng W.-L."/>
            <person name="Kazmierczak K.M."/>
            <person name="Andrzejewski T.M."/>
            <person name="Davidsen T.M."/>
            <person name="Wayne K.J."/>
            <person name="Tettelin H."/>
            <person name="Glass J.I."/>
            <person name="Rusch D."/>
            <person name="Podicherti R."/>
            <person name="Tsui H.-C.T."/>
            <person name="Winkler M.E."/>
        </authorList>
    </citation>
    <scope>NUCLEOTIDE SEQUENCE</scope>
</reference>
<organism evidence="2">
    <name type="scientific">marine metagenome</name>
    <dbReference type="NCBI Taxonomy" id="408172"/>
    <lineage>
        <taxon>unclassified sequences</taxon>
        <taxon>metagenomes</taxon>
        <taxon>ecological metagenomes</taxon>
    </lineage>
</organism>
<evidence type="ECO:0000313" key="2">
    <source>
        <dbReference type="EMBL" id="SVC16158.1"/>
    </source>
</evidence>
<feature type="region of interest" description="Disordered" evidence="1">
    <location>
        <begin position="1"/>
        <end position="20"/>
    </location>
</feature>
<feature type="compositionally biased region" description="Acidic residues" evidence="1">
    <location>
        <begin position="7"/>
        <end position="20"/>
    </location>
</feature>
<proteinExistence type="predicted"/>
<protein>
    <submittedName>
        <fullName evidence="2">Uncharacterized protein</fullName>
    </submittedName>
</protein>